<dbReference type="KEGG" id="lbc:LACBIDRAFT_293613"/>
<name>B0D4L6_LACBS</name>
<dbReference type="RefSeq" id="XP_001878817.1">
    <property type="nucleotide sequence ID" value="XM_001878782.1"/>
</dbReference>
<feature type="transmembrane region" description="Helical" evidence="1">
    <location>
        <begin position="12"/>
        <end position="39"/>
    </location>
</feature>
<dbReference type="Proteomes" id="UP000001194">
    <property type="component" value="Unassembled WGS sequence"/>
</dbReference>
<dbReference type="AlphaFoldDB" id="B0D4L6"/>
<feature type="transmembrane region" description="Helical" evidence="1">
    <location>
        <begin position="281"/>
        <end position="305"/>
    </location>
</feature>
<dbReference type="GeneID" id="6074738"/>
<dbReference type="HOGENOM" id="CLU_811499_0_0_1"/>
<organism evidence="3">
    <name type="scientific">Laccaria bicolor (strain S238N-H82 / ATCC MYA-4686)</name>
    <name type="common">Bicoloured deceiver</name>
    <name type="synonym">Laccaria laccata var. bicolor</name>
    <dbReference type="NCBI Taxonomy" id="486041"/>
    <lineage>
        <taxon>Eukaryota</taxon>
        <taxon>Fungi</taxon>
        <taxon>Dikarya</taxon>
        <taxon>Basidiomycota</taxon>
        <taxon>Agaricomycotina</taxon>
        <taxon>Agaricomycetes</taxon>
        <taxon>Agaricomycetidae</taxon>
        <taxon>Agaricales</taxon>
        <taxon>Agaricineae</taxon>
        <taxon>Hydnangiaceae</taxon>
        <taxon>Laccaria</taxon>
    </lineage>
</organism>
<keyword evidence="1" id="KW-1133">Transmembrane helix</keyword>
<accession>B0D4L6</accession>
<dbReference type="OrthoDB" id="2853572at2759"/>
<gene>
    <name evidence="2" type="ORF">LACBIDRAFT_293613</name>
</gene>
<feature type="transmembrane region" description="Helical" evidence="1">
    <location>
        <begin position="193"/>
        <end position="212"/>
    </location>
</feature>
<protein>
    <submittedName>
        <fullName evidence="2">Predicted protein</fullName>
    </submittedName>
</protein>
<keyword evidence="1" id="KW-0472">Membrane</keyword>
<feature type="transmembrane region" description="Helical" evidence="1">
    <location>
        <begin position="100"/>
        <end position="122"/>
    </location>
</feature>
<dbReference type="EMBL" id="DS547097">
    <property type="protein sequence ID" value="EDR10367.1"/>
    <property type="molecule type" value="Genomic_DNA"/>
</dbReference>
<sequence>MESARSRQIQRLMLLSIFLSVVTMAIDGVTIFVESFFIIPGAGVFTVAHHVTVLALTQKQRKRNAAIATTTTTTTPTPATPATIAADLDVTAKLGTIVCAWLLFLTWLAAVIMMGIVIAIVWSDKRFQHRQPQQPTVTLHSVMMQLAKTVLDSYQYDPLLLRQIQRLMFLSIFLSVVIMAIDGVTIFTGSLFVSPGAGVLTIAHHVTVLALAQKQRKRNAVNATTSSTPSPTTPTTIAADLDVTAKLGTIICAWLLFFTWLAAIILMAIIIAIVVPDSNGPGIGTLIAALVFAVLEEAVMLAIAIKCTRERRRGGAEMRARFEIVKRLSAQPSALVAPAESC</sequence>
<feature type="transmembrane region" description="Helical" evidence="1">
    <location>
        <begin position="167"/>
        <end position="187"/>
    </location>
</feature>
<dbReference type="InParanoid" id="B0D4L6"/>
<keyword evidence="3" id="KW-1185">Reference proteome</keyword>
<evidence type="ECO:0000313" key="2">
    <source>
        <dbReference type="EMBL" id="EDR10367.1"/>
    </source>
</evidence>
<reference evidence="2 3" key="1">
    <citation type="journal article" date="2008" name="Nature">
        <title>The genome of Laccaria bicolor provides insights into mycorrhizal symbiosis.</title>
        <authorList>
            <person name="Martin F."/>
            <person name="Aerts A."/>
            <person name="Ahren D."/>
            <person name="Brun A."/>
            <person name="Danchin E.G.J."/>
            <person name="Duchaussoy F."/>
            <person name="Gibon J."/>
            <person name="Kohler A."/>
            <person name="Lindquist E."/>
            <person name="Pereda V."/>
            <person name="Salamov A."/>
            <person name="Shapiro H.J."/>
            <person name="Wuyts J."/>
            <person name="Blaudez D."/>
            <person name="Buee M."/>
            <person name="Brokstein P."/>
            <person name="Canbaeck B."/>
            <person name="Cohen D."/>
            <person name="Courty P.E."/>
            <person name="Coutinho P.M."/>
            <person name="Delaruelle C."/>
            <person name="Detter J.C."/>
            <person name="Deveau A."/>
            <person name="DiFazio S."/>
            <person name="Duplessis S."/>
            <person name="Fraissinet-Tachet L."/>
            <person name="Lucic E."/>
            <person name="Frey-Klett P."/>
            <person name="Fourrey C."/>
            <person name="Feussner I."/>
            <person name="Gay G."/>
            <person name="Grimwood J."/>
            <person name="Hoegger P.J."/>
            <person name="Jain P."/>
            <person name="Kilaru S."/>
            <person name="Labbe J."/>
            <person name="Lin Y.C."/>
            <person name="Legue V."/>
            <person name="Le Tacon F."/>
            <person name="Marmeisse R."/>
            <person name="Melayah D."/>
            <person name="Montanini B."/>
            <person name="Muratet M."/>
            <person name="Nehls U."/>
            <person name="Niculita-Hirzel H."/>
            <person name="Oudot-Le Secq M.P."/>
            <person name="Peter M."/>
            <person name="Quesneville H."/>
            <person name="Rajashekar B."/>
            <person name="Reich M."/>
            <person name="Rouhier N."/>
            <person name="Schmutz J."/>
            <person name="Yin T."/>
            <person name="Chalot M."/>
            <person name="Henrissat B."/>
            <person name="Kuees U."/>
            <person name="Lucas S."/>
            <person name="Van de Peer Y."/>
            <person name="Podila G.K."/>
            <person name="Polle A."/>
            <person name="Pukkila P.J."/>
            <person name="Richardson P.M."/>
            <person name="Rouze P."/>
            <person name="Sanders I.R."/>
            <person name="Stajich J.E."/>
            <person name="Tunlid A."/>
            <person name="Tuskan G."/>
            <person name="Grigoriev I.V."/>
        </authorList>
    </citation>
    <scope>NUCLEOTIDE SEQUENCE [LARGE SCALE GENOMIC DNA]</scope>
    <source>
        <strain evidence="3">S238N-H82 / ATCC MYA-4686</strain>
    </source>
</reference>
<evidence type="ECO:0000313" key="3">
    <source>
        <dbReference type="Proteomes" id="UP000001194"/>
    </source>
</evidence>
<feature type="transmembrane region" description="Helical" evidence="1">
    <location>
        <begin position="251"/>
        <end position="275"/>
    </location>
</feature>
<evidence type="ECO:0000256" key="1">
    <source>
        <dbReference type="SAM" id="Phobius"/>
    </source>
</evidence>
<keyword evidence="1" id="KW-0812">Transmembrane</keyword>
<proteinExistence type="predicted"/>